<protein>
    <submittedName>
        <fullName evidence="2">Uncharacterized protein</fullName>
    </submittedName>
</protein>
<reference evidence="2 3" key="1">
    <citation type="submission" date="2024-03" db="EMBL/GenBank/DDBJ databases">
        <title>Mouse gut bacterial collection (mGBC) of GemPharmatech.</title>
        <authorList>
            <person name="He Y."/>
            <person name="Dong L."/>
            <person name="Wu D."/>
            <person name="Gao X."/>
            <person name="Lin Z."/>
        </authorList>
    </citation>
    <scope>NUCLEOTIDE SEQUENCE [LARGE SCALE GENOMIC DNA]</scope>
    <source>
        <strain evidence="2 3">15-30</strain>
    </source>
</reference>
<evidence type="ECO:0000313" key="2">
    <source>
        <dbReference type="EMBL" id="MEY8662125.1"/>
    </source>
</evidence>
<evidence type="ECO:0000256" key="1">
    <source>
        <dbReference type="SAM" id="Phobius"/>
    </source>
</evidence>
<sequence>MKDKLIFTIIAGIVAGSIQYLYSLFIATNISSDAVRLFVNIVLLVGAIYLAYFAYLKLFRRKSDEIS</sequence>
<keyword evidence="1" id="KW-1133">Transmembrane helix</keyword>
<keyword evidence="1" id="KW-0472">Membrane</keyword>
<dbReference type="RefSeq" id="WP_369941483.1">
    <property type="nucleotide sequence ID" value="NZ_JBCLUF010000011.1"/>
</dbReference>
<organism evidence="2 3">
    <name type="scientific">Ligilactobacillus faecis</name>
    <dbReference type="NCBI Taxonomy" id="762833"/>
    <lineage>
        <taxon>Bacteria</taxon>
        <taxon>Bacillati</taxon>
        <taxon>Bacillota</taxon>
        <taxon>Bacilli</taxon>
        <taxon>Lactobacillales</taxon>
        <taxon>Lactobacillaceae</taxon>
        <taxon>Ligilactobacillus</taxon>
    </lineage>
</organism>
<dbReference type="EMBL" id="JBCLUF010000011">
    <property type="protein sequence ID" value="MEY8662125.1"/>
    <property type="molecule type" value="Genomic_DNA"/>
</dbReference>
<name>A0ABV4DNR7_9LACO</name>
<proteinExistence type="predicted"/>
<keyword evidence="3" id="KW-1185">Reference proteome</keyword>
<comment type="caution">
    <text evidence="2">The sequence shown here is derived from an EMBL/GenBank/DDBJ whole genome shotgun (WGS) entry which is preliminary data.</text>
</comment>
<keyword evidence="1" id="KW-0812">Transmembrane</keyword>
<feature type="transmembrane region" description="Helical" evidence="1">
    <location>
        <begin position="5"/>
        <end position="25"/>
    </location>
</feature>
<gene>
    <name evidence="2" type="ORF">AALT52_04365</name>
</gene>
<accession>A0ABV4DNR7</accession>
<evidence type="ECO:0000313" key="3">
    <source>
        <dbReference type="Proteomes" id="UP001565236"/>
    </source>
</evidence>
<dbReference type="Proteomes" id="UP001565236">
    <property type="component" value="Unassembled WGS sequence"/>
</dbReference>
<feature type="transmembrane region" description="Helical" evidence="1">
    <location>
        <begin position="37"/>
        <end position="56"/>
    </location>
</feature>